<dbReference type="EMBL" id="BAAARW010000030">
    <property type="protein sequence ID" value="GAA2446449.1"/>
    <property type="molecule type" value="Genomic_DNA"/>
</dbReference>
<sequence>MRPALHAEWTKLRTVAGPLWLLLGTVAATAALSIGATSVVNCTAGGCGGDTTKLSLMGVYIGQAPVAILAVLIISGEYGSGMIRTTLTAVPRRATVFAAKAITLTGVVAVGGTVAVLGSVLAGRLILPDVGDQALSLADGPTLRAAVGTVLYLILIGLLSLGTATAVRDSATSIGIVLGLLYIVPIVSQTISDPHWQRLLEKIAPMSAGLAVQATTDLGSLPISPWAGLGVTAGWAAAALAAGGLLLRMRDA</sequence>
<name>A0ABN3K134_9ACTN</name>
<feature type="transmembrane region" description="Helical" evidence="1">
    <location>
        <begin position="173"/>
        <end position="191"/>
    </location>
</feature>
<accession>A0ABN3K134</accession>
<keyword evidence="1" id="KW-1133">Transmembrane helix</keyword>
<feature type="transmembrane region" description="Helical" evidence="1">
    <location>
        <begin position="97"/>
        <end position="122"/>
    </location>
</feature>
<protein>
    <submittedName>
        <fullName evidence="2">ABC transporter permease subunit</fullName>
    </submittedName>
</protein>
<feature type="transmembrane region" description="Helical" evidence="1">
    <location>
        <begin position="54"/>
        <end position="76"/>
    </location>
</feature>
<keyword evidence="3" id="KW-1185">Reference proteome</keyword>
<evidence type="ECO:0000313" key="3">
    <source>
        <dbReference type="Proteomes" id="UP001501231"/>
    </source>
</evidence>
<feature type="transmembrane region" description="Helical" evidence="1">
    <location>
        <begin position="142"/>
        <end position="161"/>
    </location>
</feature>
<comment type="caution">
    <text evidence="2">The sequence shown here is derived from an EMBL/GenBank/DDBJ whole genome shotgun (WGS) entry which is preliminary data.</text>
</comment>
<feature type="transmembrane region" description="Helical" evidence="1">
    <location>
        <begin position="226"/>
        <end position="247"/>
    </location>
</feature>
<reference evidence="3" key="1">
    <citation type="journal article" date="2019" name="Int. J. Syst. Evol. Microbiol.">
        <title>The Global Catalogue of Microorganisms (GCM) 10K type strain sequencing project: providing services to taxonomists for standard genome sequencing and annotation.</title>
        <authorList>
            <consortium name="The Broad Institute Genomics Platform"/>
            <consortium name="The Broad Institute Genome Sequencing Center for Infectious Disease"/>
            <person name="Wu L."/>
            <person name="Ma J."/>
        </authorList>
    </citation>
    <scope>NUCLEOTIDE SEQUENCE [LARGE SCALE GENOMIC DNA]</scope>
    <source>
        <strain evidence="3">JCM 3325</strain>
    </source>
</reference>
<dbReference type="RefSeq" id="WP_344595511.1">
    <property type="nucleotide sequence ID" value="NZ_BAAARW010000030.1"/>
</dbReference>
<proteinExistence type="predicted"/>
<gene>
    <name evidence="2" type="ORF">GCM10010191_74360</name>
</gene>
<organism evidence="2 3">
    <name type="scientific">Actinomadura vinacea</name>
    <dbReference type="NCBI Taxonomy" id="115336"/>
    <lineage>
        <taxon>Bacteria</taxon>
        <taxon>Bacillati</taxon>
        <taxon>Actinomycetota</taxon>
        <taxon>Actinomycetes</taxon>
        <taxon>Streptosporangiales</taxon>
        <taxon>Thermomonosporaceae</taxon>
        <taxon>Actinomadura</taxon>
    </lineage>
</organism>
<evidence type="ECO:0000256" key="1">
    <source>
        <dbReference type="SAM" id="Phobius"/>
    </source>
</evidence>
<evidence type="ECO:0000313" key="2">
    <source>
        <dbReference type="EMBL" id="GAA2446449.1"/>
    </source>
</evidence>
<dbReference type="Proteomes" id="UP001501231">
    <property type="component" value="Unassembled WGS sequence"/>
</dbReference>
<keyword evidence="1" id="KW-0472">Membrane</keyword>
<keyword evidence="1" id="KW-0812">Transmembrane</keyword>